<keyword evidence="2" id="KW-1185">Reference proteome</keyword>
<accession>A0A9P9EH30</accession>
<dbReference type="EMBL" id="JAGMWT010000001">
    <property type="protein sequence ID" value="KAH7138120.1"/>
    <property type="molecule type" value="Genomic_DNA"/>
</dbReference>
<evidence type="ECO:0000313" key="1">
    <source>
        <dbReference type="EMBL" id="KAH7138120.1"/>
    </source>
</evidence>
<dbReference type="AlphaFoldDB" id="A0A9P9EH30"/>
<dbReference type="InterPro" id="IPR021276">
    <property type="entry name" value="DUF2855"/>
</dbReference>
<dbReference type="OrthoDB" id="192702at2759"/>
<name>A0A9P9EH30_9PLEO</name>
<dbReference type="Proteomes" id="UP000700596">
    <property type="component" value="Unassembled WGS sequence"/>
</dbReference>
<evidence type="ECO:0000313" key="2">
    <source>
        <dbReference type="Proteomes" id="UP000700596"/>
    </source>
</evidence>
<reference evidence="1" key="1">
    <citation type="journal article" date="2021" name="Nat. Commun.">
        <title>Genetic determinants of endophytism in the Arabidopsis root mycobiome.</title>
        <authorList>
            <person name="Mesny F."/>
            <person name="Miyauchi S."/>
            <person name="Thiergart T."/>
            <person name="Pickel B."/>
            <person name="Atanasova L."/>
            <person name="Karlsson M."/>
            <person name="Huettel B."/>
            <person name="Barry K.W."/>
            <person name="Haridas S."/>
            <person name="Chen C."/>
            <person name="Bauer D."/>
            <person name="Andreopoulos W."/>
            <person name="Pangilinan J."/>
            <person name="LaButti K."/>
            <person name="Riley R."/>
            <person name="Lipzen A."/>
            <person name="Clum A."/>
            <person name="Drula E."/>
            <person name="Henrissat B."/>
            <person name="Kohler A."/>
            <person name="Grigoriev I.V."/>
            <person name="Martin F.M."/>
            <person name="Hacquard S."/>
        </authorList>
    </citation>
    <scope>NUCLEOTIDE SEQUENCE</scope>
    <source>
        <strain evidence="1">MPI-CAGE-CH-0243</strain>
    </source>
</reference>
<sequence>MTTHILSRKSYTTHHLVSLPPPTLDPLPPSSLRIRSKILSLTTNNLTYALVGHLTGWWDVYPPPPTTPAPFNNTTEYGRIAAWGYAEILESTVDDIPAGASIYGYLPISTLPEDIQVVQPFKNQIVVTDPHRAHLWPLYNRYTIYPSLSLKSEIEEIQASMPNDSLGWDALLQPLFNTSYNLNRYAFAWTPERLVHPSNAGPWNAEDANLTDATVIFLSASGKTALTFAQQLRQARPKEHQPRDIIGVGSAASRKLSESSGFYDRVVLYDENEAVKDSLDKKSSTRVLIFDFGAREGGRSTWNATFAPLESSESSKGYTFFSVGGEVKARSPEEIAAQRQKPTIKFVQVNATELREKGIELEGDAYFRNYSTEYEKFQVGGWVPGMRLQWGEGLEAWERGWEAFCKDEVSAASGLVYRL</sequence>
<organism evidence="1 2">
    <name type="scientific">Dendryphion nanum</name>
    <dbReference type="NCBI Taxonomy" id="256645"/>
    <lineage>
        <taxon>Eukaryota</taxon>
        <taxon>Fungi</taxon>
        <taxon>Dikarya</taxon>
        <taxon>Ascomycota</taxon>
        <taxon>Pezizomycotina</taxon>
        <taxon>Dothideomycetes</taxon>
        <taxon>Pleosporomycetidae</taxon>
        <taxon>Pleosporales</taxon>
        <taxon>Torulaceae</taxon>
        <taxon>Dendryphion</taxon>
    </lineage>
</organism>
<gene>
    <name evidence="1" type="ORF">B0J11DRAFT_513619</name>
</gene>
<protein>
    <submittedName>
        <fullName evidence="1">Uncharacterized protein</fullName>
    </submittedName>
</protein>
<comment type="caution">
    <text evidence="1">The sequence shown here is derived from an EMBL/GenBank/DDBJ whole genome shotgun (WGS) entry which is preliminary data.</text>
</comment>
<dbReference type="Pfam" id="PF11017">
    <property type="entry name" value="DUF2855"/>
    <property type="match status" value="1"/>
</dbReference>
<proteinExistence type="predicted"/>